<evidence type="ECO:0000313" key="2">
    <source>
        <dbReference type="EMBL" id="CCI45773.1"/>
    </source>
</evidence>
<dbReference type="AlphaFoldDB" id="A0A024GG85"/>
<gene>
    <name evidence="2" type="ORF">BN9_066830</name>
</gene>
<feature type="compositionally biased region" description="Acidic residues" evidence="1">
    <location>
        <begin position="14"/>
        <end position="27"/>
    </location>
</feature>
<proteinExistence type="predicted"/>
<dbReference type="Proteomes" id="UP000053237">
    <property type="component" value="Unassembled WGS sequence"/>
</dbReference>
<feature type="region of interest" description="Disordered" evidence="1">
    <location>
        <begin position="1"/>
        <end position="44"/>
    </location>
</feature>
<feature type="compositionally biased region" description="Polar residues" evidence="1">
    <location>
        <begin position="1"/>
        <end position="13"/>
    </location>
</feature>
<dbReference type="InParanoid" id="A0A024GG85"/>
<accession>A0A024GG85</accession>
<organism evidence="2 3">
    <name type="scientific">Albugo candida</name>
    <dbReference type="NCBI Taxonomy" id="65357"/>
    <lineage>
        <taxon>Eukaryota</taxon>
        <taxon>Sar</taxon>
        <taxon>Stramenopiles</taxon>
        <taxon>Oomycota</taxon>
        <taxon>Peronosporomycetes</taxon>
        <taxon>Albuginales</taxon>
        <taxon>Albuginaceae</taxon>
        <taxon>Albugo</taxon>
    </lineage>
</organism>
<reference evidence="2 3" key="1">
    <citation type="submission" date="2012-05" db="EMBL/GenBank/DDBJ databases">
        <title>Recombination and specialization in a pathogen metapopulation.</title>
        <authorList>
            <person name="Gardiner A."/>
            <person name="Kemen E."/>
            <person name="Schultz-Larsen T."/>
            <person name="MacLean D."/>
            <person name="Van Oosterhout C."/>
            <person name="Jones J.D.G."/>
        </authorList>
    </citation>
    <scope>NUCLEOTIDE SEQUENCE [LARGE SCALE GENOMIC DNA]</scope>
    <source>
        <strain evidence="2 3">Ac Nc2</strain>
    </source>
</reference>
<comment type="caution">
    <text evidence="2">The sequence shown here is derived from an EMBL/GenBank/DDBJ whole genome shotgun (WGS) entry which is preliminary data.</text>
</comment>
<evidence type="ECO:0000313" key="3">
    <source>
        <dbReference type="Proteomes" id="UP000053237"/>
    </source>
</evidence>
<keyword evidence="3" id="KW-1185">Reference proteome</keyword>
<dbReference type="EMBL" id="CAIX01000107">
    <property type="protein sequence ID" value="CCI45773.1"/>
    <property type="molecule type" value="Genomic_DNA"/>
</dbReference>
<evidence type="ECO:0000256" key="1">
    <source>
        <dbReference type="SAM" id="MobiDB-lite"/>
    </source>
</evidence>
<name>A0A024GG85_9STRA</name>
<sequence length="56" mass="6414">MQSEDTMLKQQLSFDEESPAEQAEQFDLEQSRFGGRHGGWNGRRGGRHASIQFCEL</sequence>
<protein>
    <submittedName>
        <fullName evidence="2">Uncharacterized protein</fullName>
    </submittedName>
</protein>